<dbReference type="Gene3D" id="3.40.50.720">
    <property type="entry name" value="NAD(P)-binding Rossmann-like Domain"/>
    <property type="match status" value="1"/>
</dbReference>
<dbReference type="InterPro" id="IPR011032">
    <property type="entry name" value="GroES-like_sf"/>
</dbReference>
<dbReference type="GO" id="GO:0008270">
    <property type="term" value="F:zinc ion binding"/>
    <property type="evidence" value="ECO:0007669"/>
    <property type="project" value="InterPro"/>
</dbReference>
<organism evidence="9 10">
    <name type="scientific">Thyridium curvatum</name>
    <dbReference type="NCBI Taxonomy" id="1093900"/>
    <lineage>
        <taxon>Eukaryota</taxon>
        <taxon>Fungi</taxon>
        <taxon>Dikarya</taxon>
        <taxon>Ascomycota</taxon>
        <taxon>Pezizomycotina</taxon>
        <taxon>Sordariomycetes</taxon>
        <taxon>Sordariomycetidae</taxon>
        <taxon>Thyridiales</taxon>
        <taxon>Thyridiaceae</taxon>
        <taxon>Thyridium</taxon>
    </lineage>
</organism>
<name>A0A507AXK0_9PEZI</name>
<evidence type="ECO:0000313" key="10">
    <source>
        <dbReference type="Proteomes" id="UP000319257"/>
    </source>
</evidence>
<comment type="similarity">
    <text evidence="2 7">Belongs to the zinc-containing alcohol dehydrogenase family.</text>
</comment>
<comment type="cofactor">
    <cofactor evidence="1 7">
        <name>Zn(2+)</name>
        <dbReference type="ChEBI" id="CHEBI:29105"/>
    </cofactor>
</comment>
<dbReference type="GeneID" id="41975342"/>
<dbReference type="AlphaFoldDB" id="A0A507AXK0"/>
<dbReference type="SUPFAM" id="SSF51735">
    <property type="entry name" value="NAD(P)-binding Rossmann-fold domains"/>
    <property type="match status" value="1"/>
</dbReference>
<feature type="domain" description="Enoyl reductase (ER)" evidence="8">
    <location>
        <begin position="21"/>
        <end position="368"/>
    </location>
</feature>
<dbReference type="Pfam" id="PF08240">
    <property type="entry name" value="ADH_N"/>
    <property type="match status" value="1"/>
</dbReference>
<dbReference type="InterPro" id="IPR036291">
    <property type="entry name" value="NAD(P)-bd_dom_sf"/>
</dbReference>
<dbReference type="InterPro" id="IPR002328">
    <property type="entry name" value="ADH_Zn_CS"/>
</dbReference>
<dbReference type="PROSITE" id="PS00059">
    <property type="entry name" value="ADH_ZINC"/>
    <property type="match status" value="1"/>
</dbReference>
<evidence type="ECO:0000256" key="7">
    <source>
        <dbReference type="RuleBase" id="RU361277"/>
    </source>
</evidence>
<dbReference type="GO" id="GO:0005737">
    <property type="term" value="C:cytoplasm"/>
    <property type="evidence" value="ECO:0007669"/>
    <property type="project" value="TreeGrafter"/>
</dbReference>
<dbReference type="InterPro" id="IPR013149">
    <property type="entry name" value="ADH-like_C"/>
</dbReference>
<dbReference type="Pfam" id="PF00107">
    <property type="entry name" value="ADH_zinc_N"/>
    <property type="match status" value="1"/>
</dbReference>
<keyword evidence="5" id="KW-0560">Oxidoreductase</keyword>
<protein>
    <recommendedName>
        <fullName evidence="8">Enoyl reductase (ER) domain-containing protein</fullName>
    </recommendedName>
</protein>
<evidence type="ECO:0000313" key="9">
    <source>
        <dbReference type="EMBL" id="TPX11476.1"/>
    </source>
</evidence>
<reference evidence="9 10" key="1">
    <citation type="submission" date="2019-06" db="EMBL/GenBank/DDBJ databases">
        <title>Draft genome sequence of the filamentous fungus Phialemoniopsis curvata isolated from diesel fuel.</title>
        <authorList>
            <person name="Varaljay V.A."/>
            <person name="Lyon W.J."/>
            <person name="Crouch A.L."/>
            <person name="Drake C.E."/>
            <person name="Hollomon J.M."/>
            <person name="Nadeau L.J."/>
            <person name="Nunn H.S."/>
            <person name="Stevenson B.S."/>
            <person name="Bojanowski C.L."/>
            <person name="Crookes-Goodson W.J."/>
        </authorList>
    </citation>
    <scope>NUCLEOTIDE SEQUENCE [LARGE SCALE GENOMIC DNA]</scope>
    <source>
        <strain evidence="9 10">D216</strain>
    </source>
</reference>
<dbReference type="Gene3D" id="3.90.180.10">
    <property type="entry name" value="Medium-chain alcohol dehydrogenases, catalytic domain"/>
    <property type="match status" value="2"/>
</dbReference>
<comment type="caution">
    <text evidence="9">The sequence shown here is derived from an EMBL/GenBank/DDBJ whole genome shotgun (WGS) entry which is preliminary data.</text>
</comment>
<dbReference type="CDD" id="cd08297">
    <property type="entry name" value="CAD3"/>
    <property type="match status" value="1"/>
</dbReference>
<evidence type="ECO:0000256" key="5">
    <source>
        <dbReference type="ARBA" id="ARBA00023002"/>
    </source>
</evidence>
<dbReference type="GO" id="GO:0004022">
    <property type="term" value="F:alcohol dehydrogenase (NAD+) activity"/>
    <property type="evidence" value="ECO:0007669"/>
    <property type="project" value="TreeGrafter"/>
</dbReference>
<dbReference type="PANTHER" id="PTHR42940">
    <property type="entry name" value="ALCOHOL DEHYDROGENASE 1-RELATED"/>
    <property type="match status" value="1"/>
</dbReference>
<evidence type="ECO:0000256" key="6">
    <source>
        <dbReference type="ARBA" id="ARBA00023027"/>
    </source>
</evidence>
<gene>
    <name evidence="9" type="ORF">E0L32_007895</name>
</gene>
<evidence type="ECO:0000256" key="2">
    <source>
        <dbReference type="ARBA" id="ARBA00008072"/>
    </source>
</evidence>
<evidence type="ECO:0000259" key="8">
    <source>
        <dbReference type="SMART" id="SM00829"/>
    </source>
</evidence>
<dbReference type="Proteomes" id="UP000319257">
    <property type="component" value="Unassembled WGS sequence"/>
</dbReference>
<dbReference type="FunFam" id="3.40.50.720:FF:000039">
    <property type="entry name" value="Alcohol dehydrogenase AdhP"/>
    <property type="match status" value="1"/>
</dbReference>
<dbReference type="EMBL" id="SKBQ01000049">
    <property type="protein sequence ID" value="TPX11476.1"/>
    <property type="molecule type" value="Genomic_DNA"/>
</dbReference>
<dbReference type="SMART" id="SM00829">
    <property type="entry name" value="PKS_ER"/>
    <property type="match status" value="1"/>
</dbReference>
<dbReference type="InterPro" id="IPR013154">
    <property type="entry name" value="ADH-like_N"/>
</dbReference>
<keyword evidence="3 7" id="KW-0479">Metal-binding</keyword>
<dbReference type="InParanoid" id="A0A507AXK0"/>
<evidence type="ECO:0000256" key="1">
    <source>
        <dbReference type="ARBA" id="ARBA00001947"/>
    </source>
</evidence>
<dbReference type="OrthoDB" id="1879366at2759"/>
<keyword evidence="6" id="KW-0520">NAD</keyword>
<dbReference type="PANTHER" id="PTHR42940:SF5">
    <property type="entry name" value="ALCOHOL DEHYDROGENASE 2"/>
    <property type="match status" value="1"/>
</dbReference>
<evidence type="ECO:0000256" key="3">
    <source>
        <dbReference type="ARBA" id="ARBA00022723"/>
    </source>
</evidence>
<dbReference type="SUPFAM" id="SSF50129">
    <property type="entry name" value="GroES-like"/>
    <property type="match status" value="2"/>
</dbReference>
<keyword evidence="10" id="KW-1185">Reference proteome</keyword>
<evidence type="ECO:0000256" key="4">
    <source>
        <dbReference type="ARBA" id="ARBA00022833"/>
    </source>
</evidence>
<keyword evidence="4 7" id="KW-0862">Zinc</keyword>
<dbReference type="RefSeq" id="XP_030993187.1">
    <property type="nucleotide sequence ID" value="XM_031142690.1"/>
</dbReference>
<proteinExistence type="inferred from homology"/>
<sequence length="371" mass="38799">MAAVAPKVPSNHKAAVYDKPGTISTKIITVDTPEPGPGEVLIKLYGEISLTFAGFQFSRMHPMIELMLMCDRTHSGVCHSDLGVMTNSWRVLPYPVPEGQVGGHEGVGRVVKMGPGVDSSGIKINDRVGVKWISSACGRCSTFQQYVLGPAAYVTPIPDGLDSAEAAPLLCAGLTAYSALLRSRARPGNWVVISGAGGGLGHLACQIASKAMGLRVIGIDQGTKGEIIMESGAEHFVDVTRFSQDDGISNHVKSLADGLGVDAVIVCTGSNHAYRQSTGFLRFSGTVVCVGVPEGALIPIAGACPSALVVQNQSIVGSAVGNQREAAEVLDFAARGILKAHVEIRKLEDLTKAFEDLGAGNLRGRIVVDLS</sequence>
<accession>A0A507AXK0</accession>
<dbReference type="STRING" id="1093900.A0A507AXK0"/>
<dbReference type="InterPro" id="IPR020843">
    <property type="entry name" value="ER"/>
</dbReference>